<dbReference type="PaxDb" id="3218-PP1S311_52V6.1"/>
<gene>
    <name evidence="3" type="primary">LOC112285141</name>
    <name evidence="2" type="ORF">PHYPA_009982</name>
</gene>
<proteinExistence type="predicted"/>
<dbReference type="Gramene" id="Pp3c7_5630V3.5">
    <property type="protein sequence ID" value="Pp3c7_5630V3.5"/>
    <property type="gene ID" value="Pp3c7_5630"/>
</dbReference>
<feature type="region of interest" description="Disordered" evidence="1">
    <location>
        <begin position="70"/>
        <end position="134"/>
    </location>
</feature>
<reference evidence="2 4" key="2">
    <citation type="journal article" date="2018" name="Plant J.">
        <title>The Physcomitrella patens chromosome-scale assembly reveals moss genome structure and evolution.</title>
        <authorList>
            <person name="Lang D."/>
            <person name="Ullrich K.K."/>
            <person name="Murat F."/>
            <person name="Fuchs J."/>
            <person name="Jenkins J."/>
            <person name="Haas F.B."/>
            <person name="Piednoel M."/>
            <person name="Gundlach H."/>
            <person name="Van Bel M."/>
            <person name="Meyberg R."/>
            <person name="Vives C."/>
            <person name="Morata J."/>
            <person name="Symeonidi A."/>
            <person name="Hiss M."/>
            <person name="Muchero W."/>
            <person name="Kamisugi Y."/>
            <person name="Saleh O."/>
            <person name="Blanc G."/>
            <person name="Decker E.L."/>
            <person name="van Gessel N."/>
            <person name="Grimwood J."/>
            <person name="Hayes R.D."/>
            <person name="Graham S.W."/>
            <person name="Gunter L.E."/>
            <person name="McDaniel S.F."/>
            <person name="Hoernstein S.N.W."/>
            <person name="Larsson A."/>
            <person name="Li F.W."/>
            <person name="Perroud P.F."/>
            <person name="Phillips J."/>
            <person name="Ranjan P."/>
            <person name="Rokshar D.S."/>
            <person name="Rothfels C.J."/>
            <person name="Schneider L."/>
            <person name="Shu S."/>
            <person name="Stevenson D.W."/>
            <person name="Thummler F."/>
            <person name="Tillich M."/>
            <person name="Villarreal Aguilar J.C."/>
            <person name="Widiez T."/>
            <person name="Wong G.K."/>
            <person name="Wymore A."/>
            <person name="Zhang Y."/>
            <person name="Zimmer A.D."/>
            <person name="Quatrano R.S."/>
            <person name="Mayer K.F.X."/>
            <person name="Goodstein D."/>
            <person name="Casacuberta J.M."/>
            <person name="Vandepoele K."/>
            <person name="Reski R."/>
            <person name="Cuming A.C."/>
            <person name="Tuskan G.A."/>
            <person name="Maumus F."/>
            <person name="Salse J."/>
            <person name="Schmutz J."/>
            <person name="Rensing S.A."/>
        </authorList>
    </citation>
    <scope>NUCLEOTIDE SEQUENCE [LARGE SCALE GENOMIC DNA]</scope>
    <source>
        <strain evidence="3 4">cv. Gransden 2004</strain>
    </source>
</reference>
<dbReference type="RefSeq" id="XP_073391521.1">
    <property type="nucleotide sequence ID" value="XM_073535420.1"/>
</dbReference>
<dbReference type="InterPro" id="IPR021641">
    <property type="entry name" value="DUF3245"/>
</dbReference>
<name>A0A2K1KAJ7_PHYPA</name>
<dbReference type="Pfam" id="PF11595">
    <property type="entry name" value="DUF3245"/>
    <property type="match status" value="1"/>
</dbReference>
<dbReference type="OMA" id="DDHRTDA"/>
<evidence type="ECO:0000313" key="2">
    <source>
        <dbReference type="EMBL" id="PNR50796.1"/>
    </source>
</evidence>
<keyword evidence="4" id="KW-1185">Reference proteome</keyword>
<dbReference type="Gramene" id="Pp3c7_5630V3.6">
    <property type="protein sequence ID" value="Pp3c7_5630V3.6"/>
    <property type="gene ID" value="Pp3c7_5630"/>
</dbReference>
<dbReference type="Gramene" id="Pp3c7_5630V3.3">
    <property type="protein sequence ID" value="Pp3c7_5630V3.3"/>
    <property type="gene ID" value="Pp3c7_5630"/>
</dbReference>
<dbReference type="Proteomes" id="UP000006727">
    <property type="component" value="Chromosome 7"/>
</dbReference>
<feature type="compositionally biased region" description="Basic and acidic residues" evidence="1">
    <location>
        <begin position="99"/>
        <end position="110"/>
    </location>
</feature>
<organism evidence="2">
    <name type="scientific">Physcomitrium patens</name>
    <name type="common">Spreading-leaved earth moss</name>
    <name type="synonym">Physcomitrella patens</name>
    <dbReference type="NCBI Taxonomy" id="3218"/>
    <lineage>
        <taxon>Eukaryota</taxon>
        <taxon>Viridiplantae</taxon>
        <taxon>Streptophyta</taxon>
        <taxon>Embryophyta</taxon>
        <taxon>Bryophyta</taxon>
        <taxon>Bryophytina</taxon>
        <taxon>Bryopsida</taxon>
        <taxon>Funariidae</taxon>
        <taxon>Funariales</taxon>
        <taxon>Funariaceae</taxon>
        <taxon>Physcomitrium</taxon>
    </lineage>
</organism>
<dbReference type="PANTHER" id="PTHR35741">
    <property type="entry name" value="FACTOR CWC22-LIKE PROTEIN, PUTATIVE (DUF3245)-RELATED"/>
    <property type="match status" value="1"/>
</dbReference>
<dbReference type="EnsemblPlants" id="Pp3c7_5630V3.2">
    <property type="protein sequence ID" value="Pp3c7_5630V3.2"/>
    <property type="gene ID" value="Pp3c7_5630"/>
</dbReference>
<feature type="compositionally biased region" description="Acidic residues" evidence="1">
    <location>
        <begin position="116"/>
        <end position="127"/>
    </location>
</feature>
<dbReference type="OrthoDB" id="1908779at2759"/>
<evidence type="ECO:0000256" key="1">
    <source>
        <dbReference type="SAM" id="MobiDB-lite"/>
    </source>
</evidence>
<evidence type="ECO:0000313" key="3">
    <source>
        <dbReference type="EnsemblPlants" id="Pp3c7_5630V3.1"/>
    </source>
</evidence>
<dbReference type="Gramene" id="Pp3c7_5630V3.4">
    <property type="protein sequence ID" value="Pp3c7_5630V3.4"/>
    <property type="gene ID" value="Pp3c7_5630"/>
</dbReference>
<dbReference type="RefSeq" id="XP_024381479.1">
    <property type="nucleotide sequence ID" value="XM_024525711.2"/>
</dbReference>
<dbReference type="AlphaFoldDB" id="A0A2K1KAJ7"/>
<dbReference type="EnsemblPlants" id="Pp3c7_5630V3.1">
    <property type="protein sequence ID" value="Pp3c7_5630V3.1"/>
    <property type="gene ID" value="Pp3c7_5630"/>
</dbReference>
<dbReference type="Gramene" id="Pp3c7_5630V3.2">
    <property type="protein sequence ID" value="Pp3c7_5630V3.2"/>
    <property type="gene ID" value="Pp3c7_5630"/>
</dbReference>
<dbReference type="STRING" id="3218.A0A2K1KAJ7"/>
<protein>
    <submittedName>
        <fullName evidence="2 3">Uncharacterized protein</fullName>
    </submittedName>
</protein>
<evidence type="ECO:0000313" key="4">
    <source>
        <dbReference type="Proteomes" id="UP000006727"/>
    </source>
</evidence>
<reference evidence="2 4" key="1">
    <citation type="journal article" date="2008" name="Science">
        <title>The Physcomitrella genome reveals evolutionary insights into the conquest of land by plants.</title>
        <authorList>
            <person name="Rensing S."/>
            <person name="Lang D."/>
            <person name="Zimmer A."/>
            <person name="Terry A."/>
            <person name="Salamov A."/>
            <person name="Shapiro H."/>
            <person name="Nishiyama T."/>
            <person name="Perroud P.-F."/>
            <person name="Lindquist E."/>
            <person name="Kamisugi Y."/>
            <person name="Tanahashi T."/>
            <person name="Sakakibara K."/>
            <person name="Fujita T."/>
            <person name="Oishi K."/>
            <person name="Shin-I T."/>
            <person name="Kuroki Y."/>
            <person name="Toyoda A."/>
            <person name="Suzuki Y."/>
            <person name="Hashimoto A."/>
            <person name="Yamaguchi K."/>
            <person name="Sugano A."/>
            <person name="Kohara Y."/>
            <person name="Fujiyama A."/>
            <person name="Anterola A."/>
            <person name="Aoki S."/>
            <person name="Ashton N."/>
            <person name="Barbazuk W.B."/>
            <person name="Barker E."/>
            <person name="Bennetzen J."/>
            <person name="Bezanilla M."/>
            <person name="Blankenship R."/>
            <person name="Cho S.H."/>
            <person name="Dutcher S."/>
            <person name="Estelle M."/>
            <person name="Fawcett J.A."/>
            <person name="Gundlach H."/>
            <person name="Hanada K."/>
            <person name="Heyl A."/>
            <person name="Hicks K.A."/>
            <person name="Hugh J."/>
            <person name="Lohr M."/>
            <person name="Mayer K."/>
            <person name="Melkozernov A."/>
            <person name="Murata T."/>
            <person name="Nelson D."/>
            <person name="Pils B."/>
            <person name="Prigge M."/>
            <person name="Reiss B."/>
            <person name="Renner T."/>
            <person name="Rombauts S."/>
            <person name="Rushton P."/>
            <person name="Sanderfoot A."/>
            <person name="Schween G."/>
            <person name="Shiu S.-H."/>
            <person name="Stueber K."/>
            <person name="Theodoulou F.L."/>
            <person name="Tu H."/>
            <person name="Van de Peer Y."/>
            <person name="Verrier P.J."/>
            <person name="Waters E."/>
            <person name="Wood A."/>
            <person name="Yang L."/>
            <person name="Cove D."/>
            <person name="Cuming A."/>
            <person name="Hasebe M."/>
            <person name="Lucas S."/>
            <person name="Mishler D.B."/>
            <person name="Reski R."/>
            <person name="Grigoriev I."/>
            <person name="Quatrano R.S."/>
            <person name="Boore J.L."/>
        </authorList>
    </citation>
    <scope>NUCLEOTIDE SEQUENCE [LARGE SCALE GENOMIC DNA]</scope>
    <source>
        <strain evidence="3 4">cv. Gransden 2004</strain>
    </source>
</reference>
<dbReference type="EnsemblPlants" id="Pp3c7_5630V3.3">
    <property type="protein sequence ID" value="Pp3c7_5630V3.3"/>
    <property type="gene ID" value="Pp3c7_5630"/>
</dbReference>
<reference evidence="3" key="3">
    <citation type="submission" date="2020-12" db="UniProtKB">
        <authorList>
            <consortium name="EnsemblPlants"/>
        </authorList>
    </citation>
    <scope>IDENTIFICATION</scope>
</reference>
<accession>A0A2K1KAJ7</accession>
<sequence>MNRNVNKDENQPDVVVTKKAFNLACSWVQKMSGGADFNVEEESKGLPEDGIPDVRPLRLGLGAKYLSHSQANHVSSQIDRKLRAKLVPMSKTASGYPRGQKERSNFREEAEVGNNVDEDEDEDEEDDSRTSIFKKRSCADVRPALIYSDTVSIKKKKKGN</sequence>
<dbReference type="Gramene" id="Pp3c7_5630V3.1">
    <property type="protein sequence ID" value="Pp3c7_5630V3.1"/>
    <property type="gene ID" value="Pp3c7_5630"/>
</dbReference>
<dbReference type="KEGG" id="ppp:112285141"/>
<dbReference type="GeneID" id="112285141"/>
<dbReference type="EnsemblPlants" id="Pp3c7_5630V3.6">
    <property type="protein sequence ID" value="Pp3c7_5630V3.6"/>
    <property type="gene ID" value="Pp3c7_5630"/>
</dbReference>
<dbReference type="EMBL" id="ABEU02000007">
    <property type="protein sequence ID" value="PNR50796.1"/>
    <property type="molecule type" value="Genomic_DNA"/>
</dbReference>
<dbReference type="PANTHER" id="PTHR35741:SF1">
    <property type="entry name" value="FACTOR CWC22-LIKE PROTEIN, PUTATIVE (DUF3245)-RELATED"/>
    <property type="match status" value="1"/>
</dbReference>
<dbReference type="EnsemblPlants" id="Pp3c7_5630V3.5">
    <property type="protein sequence ID" value="Pp3c7_5630V3.5"/>
    <property type="gene ID" value="Pp3c7_5630"/>
</dbReference>
<dbReference type="EnsemblPlants" id="Pp3c7_5630V3.4">
    <property type="protein sequence ID" value="Pp3c7_5630V3.4"/>
    <property type="gene ID" value="Pp3c7_5630"/>
</dbReference>